<dbReference type="RefSeq" id="WP_058980083.1">
    <property type="nucleotide sequence ID" value="NZ_BCMS01000006.1"/>
</dbReference>
<dbReference type="InterPro" id="IPR036514">
    <property type="entry name" value="SGNH_hydro_sf"/>
</dbReference>
<protein>
    <submittedName>
        <fullName evidence="1">Uncharacterized protein</fullName>
    </submittedName>
</protein>
<dbReference type="AlphaFoldDB" id="A0A100HNE2"/>
<accession>A0A100HNE2</accession>
<gene>
    <name evidence="1" type="ORF">DEIGR_400053</name>
</gene>
<proteinExistence type="predicted"/>
<evidence type="ECO:0000313" key="2">
    <source>
        <dbReference type="Proteomes" id="UP000056209"/>
    </source>
</evidence>
<dbReference type="Gene3D" id="3.40.50.1110">
    <property type="entry name" value="SGNH hydrolase"/>
    <property type="match status" value="1"/>
</dbReference>
<dbReference type="OrthoDB" id="1641492at2"/>
<evidence type="ECO:0000313" key="1">
    <source>
        <dbReference type="EMBL" id="GAQ23920.1"/>
    </source>
</evidence>
<comment type="caution">
    <text evidence="1">The sequence shown here is derived from an EMBL/GenBank/DDBJ whole genome shotgun (WGS) entry which is preliminary data.</text>
</comment>
<reference evidence="2" key="1">
    <citation type="submission" date="2015-11" db="EMBL/GenBank/DDBJ databases">
        <title>Draft Genome Sequence of the Radioresistant Bacterium Deinococcus grandis, Isolated from Freshwater Fish in Japan.</title>
        <authorList>
            <person name="Satoh K."/>
            <person name="Onodera T."/>
            <person name="Omoso K."/>
            <person name="Takeda-Yano K."/>
            <person name="Katayama T."/>
            <person name="Oono Y."/>
            <person name="Narumi I."/>
        </authorList>
    </citation>
    <scope>NUCLEOTIDE SEQUENCE [LARGE SCALE GENOMIC DNA]</scope>
    <source>
        <strain evidence="2">ATCC 43672</strain>
    </source>
</reference>
<dbReference type="SUPFAM" id="SSF52266">
    <property type="entry name" value="SGNH hydrolase"/>
    <property type="match status" value="2"/>
</dbReference>
<sequence>MKAKVTGKSAWQGVPDDGYLNIHIIGDRWADAHGNATVSRYSGRLNPGKTGFGDAKNPAADLYIPVQGPGDPDGPLARFEEILVYGGETVRSEYTRRLIATDLDGLIFDYAAPEPTSLPPSFGQAPLTIQAAQQLLDTGTAKIAQVDQKLIQVDDSLADIAQHLLENTVYASDSADDPPLPDPYRPGVRGRKLTASGNVLYLVTAPAETPGWLPTQELLSGDAVAAVEAAAADARVAAGEATAAIGGLSGYRLVDALDGLTDRRGRRVVAGYADELGQSPQHITEDGRTWMHGAAVGDMDVQQGEPGSGIAWALTDRDERMAAWVTDAGEFGAASLTAALRSGRYTVCVCDGDSMTQGLGSSHFAFTANAVAYPGGGYPYVLQQHLGGAVQVVNRGSCSAQAYDIAARTYGGGGVAAQYGVGAPVGGTYPLTGLNNRSPLLTPNGGTLSQRGRLGEVLGTLTRDNRAADWQSNRTAYYTFTPDPGEPTLETSATPAAPRRIYTWHPDLAHTDQPHIIWAGRNNVGDHAQTVESVRAMLSALAPDVPRLVIGVLASQTETWGNGREVVEEINRQLAELAGPAFFDPNEVLGRNADGTLRLDGTPNPAWMSDTLHCNDAGYQRLADALYARIVREGWYD</sequence>
<dbReference type="EMBL" id="BCMS01000006">
    <property type="protein sequence ID" value="GAQ23920.1"/>
    <property type="molecule type" value="Genomic_DNA"/>
</dbReference>
<name>A0A100HNE2_9DEIO</name>
<keyword evidence="2" id="KW-1185">Reference proteome</keyword>
<organism evidence="1 2">
    <name type="scientific">Deinococcus grandis</name>
    <dbReference type="NCBI Taxonomy" id="57498"/>
    <lineage>
        <taxon>Bacteria</taxon>
        <taxon>Thermotogati</taxon>
        <taxon>Deinococcota</taxon>
        <taxon>Deinococci</taxon>
        <taxon>Deinococcales</taxon>
        <taxon>Deinococcaceae</taxon>
        <taxon>Deinococcus</taxon>
    </lineage>
</organism>
<dbReference type="Proteomes" id="UP000056209">
    <property type="component" value="Unassembled WGS sequence"/>
</dbReference>